<dbReference type="GO" id="GO:0004519">
    <property type="term" value="F:endonuclease activity"/>
    <property type="evidence" value="ECO:0007669"/>
    <property type="project" value="UniProtKB-KW"/>
</dbReference>
<dbReference type="Proteomes" id="UP000765509">
    <property type="component" value="Unassembled WGS sequence"/>
</dbReference>
<dbReference type="InterPro" id="IPR043128">
    <property type="entry name" value="Rev_trsase/Diguanyl_cyclase"/>
</dbReference>
<dbReference type="FunFam" id="1.10.340.70:FF:000001">
    <property type="entry name" value="Retrovirus-related Pol polyprotein from transposon gypsy-like Protein"/>
    <property type="match status" value="1"/>
</dbReference>
<feature type="domain" description="Reverse transcriptase" evidence="7">
    <location>
        <begin position="1"/>
        <end position="139"/>
    </location>
</feature>
<evidence type="ECO:0000313" key="8">
    <source>
        <dbReference type="EMBL" id="MBW0579367.1"/>
    </source>
</evidence>
<dbReference type="InterPro" id="IPR041373">
    <property type="entry name" value="RT_RNaseH"/>
</dbReference>
<dbReference type="Gene3D" id="3.10.10.10">
    <property type="entry name" value="HIV Type 1 Reverse Transcriptase, subunit A, domain 1"/>
    <property type="match status" value="1"/>
</dbReference>
<evidence type="ECO:0000256" key="2">
    <source>
        <dbReference type="ARBA" id="ARBA00022695"/>
    </source>
</evidence>
<dbReference type="GO" id="GO:0003964">
    <property type="term" value="F:RNA-directed DNA polymerase activity"/>
    <property type="evidence" value="ECO:0007669"/>
    <property type="project" value="UniProtKB-KW"/>
</dbReference>
<dbReference type="FunFam" id="3.30.70.270:FF:000003">
    <property type="entry name" value="Transposon Ty3-G Gag-Pol polyprotein"/>
    <property type="match status" value="1"/>
</dbReference>
<dbReference type="GO" id="GO:0016787">
    <property type="term" value="F:hydrolase activity"/>
    <property type="evidence" value="ECO:0007669"/>
    <property type="project" value="UniProtKB-KW"/>
</dbReference>
<evidence type="ECO:0000256" key="6">
    <source>
        <dbReference type="ARBA" id="ARBA00022918"/>
    </source>
</evidence>
<dbReference type="InterPro" id="IPR050951">
    <property type="entry name" value="Retrovirus_Pol_polyprotein"/>
</dbReference>
<dbReference type="SUPFAM" id="SSF56672">
    <property type="entry name" value="DNA/RNA polymerases"/>
    <property type="match status" value="1"/>
</dbReference>
<gene>
    <name evidence="8" type="ORF">O181_119082</name>
</gene>
<comment type="caution">
    <text evidence="8">The sequence shown here is derived from an EMBL/GenBank/DDBJ whole genome shotgun (WGS) entry which is preliminary data.</text>
</comment>
<dbReference type="Gene3D" id="1.10.340.70">
    <property type="match status" value="1"/>
</dbReference>
<keyword evidence="9" id="KW-1185">Reference proteome</keyword>
<dbReference type="PANTHER" id="PTHR37984:SF5">
    <property type="entry name" value="PROTEIN NYNRIN-LIKE"/>
    <property type="match status" value="1"/>
</dbReference>
<evidence type="ECO:0000256" key="1">
    <source>
        <dbReference type="ARBA" id="ARBA00022679"/>
    </source>
</evidence>
<dbReference type="Pfam" id="PF17921">
    <property type="entry name" value="Integrase_H2C2"/>
    <property type="match status" value="1"/>
</dbReference>
<evidence type="ECO:0000256" key="4">
    <source>
        <dbReference type="ARBA" id="ARBA00022759"/>
    </source>
</evidence>
<dbReference type="EMBL" id="AVOT02104925">
    <property type="protein sequence ID" value="MBW0579367.1"/>
    <property type="molecule type" value="Genomic_DNA"/>
</dbReference>
<keyword evidence="6" id="KW-0695">RNA-directed DNA polymerase</keyword>
<dbReference type="InterPro" id="IPR000477">
    <property type="entry name" value="RT_dom"/>
</dbReference>
<dbReference type="InterPro" id="IPR043502">
    <property type="entry name" value="DNA/RNA_pol_sf"/>
</dbReference>
<dbReference type="Gene3D" id="3.30.70.270">
    <property type="match status" value="2"/>
</dbReference>
<evidence type="ECO:0000256" key="5">
    <source>
        <dbReference type="ARBA" id="ARBA00022801"/>
    </source>
</evidence>
<sequence>EEQIPCSSYEPAPYRIQWFHYLLQDRLRGAYNLLRIKEGDEHLTAFRTKYGSYEYLVMPFGLTNAPASFQNLVNDIFADFLDVFVVVYLDDIMVFSSSEEEHVKHVTSVLQRLRENNLFAKASKCVFHASSVEYLGYVVSSDGLKMDSSKVQQILNWPQPKNIKALQSFLGFANFYHCFIKNYSKKSLLSLPSLKKILLSSSMRKLLVNDSGKHPIAFDSPKLLPAELNYEIHDKELLGIVGALKRWRAFILSLSNSFKVLTDHSSWQYFMSSKVLTRRQARWAEFLSEFHFAITYRPGRLANLTDALSRWDDVYPERGVDFTSKNPQNFHQLIKQDGIKESKFFSIKVEVFSNLVNKIQKEVWQGKDYEEILKQLARGKSIPDYSLEPQAKFLLFKDRVVIPSNEEIQLNILQKRHDSPLASHPGQEKTLKLIKRDFYWAGMNQVIKDYVSSCQQCSTNKNIHHKNFGLLKPLQIPSGPWNSLSMDFITKLPL</sequence>
<proteinExistence type="predicted"/>
<dbReference type="CDD" id="cd01647">
    <property type="entry name" value="RT_LTR"/>
    <property type="match status" value="1"/>
</dbReference>
<dbReference type="AlphaFoldDB" id="A0A9Q3Q115"/>
<dbReference type="InterPro" id="IPR041588">
    <property type="entry name" value="Integrase_H2C2"/>
</dbReference>
<accession>A0A9Q3Q115</accession>
<name>A0A9Q3Q115_9BASI</name>
<evidence type="ECO:0000256" key="3">
    <source>
        <dbReference type="ARBA" id="ARBA00022722"/>
    </source>
</evidence>
<protein>
    <recommendedName>
        <fullName evidence="7">Reverse transcriptase domain-containing protein</fullName>
    </recommendedName>
</protein>
<keyword evidence="2" id="KW-0548">Nucleotidyltransferase</keyword>
<dbReference type="PANTHER" id="PTHR37984">
    <property type="entry name" value="PROTEIN CBG26694"/>
    <property type="match status" value="1"/>
</dbReference>
<keyword evidence="4" id="KW-0255">Endonuclease</keyword>
<keyword evidence="3" id="KW-0540">Nuclease</keyword>
<dbReference type="Pfam" id="PF00078">
    <property type="entry name" value="RVT_1"/>
    <property type="match status" value="1"/>
</dbReference>
<reference evidence="8" key="1">
    <citation type="submission" date="2021-03" db="EMBL/GenBank/DDBJ databases">
        <title>Draft genome sequence of rust myrtle Austropuccinia psidii MF-1, a brazilian biotype.</title>
        <authorList>
            <person name="Quecine M.C."/>
            <person name="Pachon D.M.R."/>
            <person name="Bonatelli M.L."/>
            <person name="Correr F.H."/>
            <person name="Franceschini L.M."/>
            <person name="Leite T.F."/>
            <person name="Margarido G.R.A."/>
            <person name="Almeida C.A."/>
            <person name="Ferrarezi J.A."/>
            <person name="Labate C.A."/>
        </authorList>
    </citation>
    <scope>NUCLEOTIDE SEQUENCE</scope>
    <source>
        <strain evidence="8">MF-1</strain>
    </source>
</reference>
<dbReference type="CDD" id="cd09274">
    <property type="entry name" value="RNase_HI_RT_Ty3"/>
    <property type="match status" value="1"/>
</dbReference>
<feature type="non-terminal residue" evidence="8">
    <location>
        <position position="1"/>
    </location>
</feature>
<dbReference type="Pfam" id="PF17917">
    <property type="entry name" value="RT_RNaseH"/>
    <property type="match status" value="1"/>
</dbReference>
<dbReference type="PROSITE" id="PS50878">
    <property type="entry name" value="RT_POL"/>
    <property type="match status" value="1"/>
</dbReference>
<organism evidence="8 9">
    <name type="scientific">Austropuccinia psidii MF-1</name>
    <dbReference type="NCBI Taxonomy" id="1389203"/>
    <lineage>
        <taxon>Eukaryota</taxon>
        <taxon>Fungi</taxon>
        <taxon>Dikarya</taxon>
        <taxon>Basidiomycota</taxon>
        <taxon>Pucciniomycotina</taxon>
        <taxon>Pucciniomycetes</taxon>
        <taxon>Pucciniales</taxon>
        <taxon>Sphaerophragmiaceae</taxon>
        <taxon>Austropuccinia</taxon>
    </lineage>
</organism>
<evidence type="ECO:0000259" key="7">
    <source>
        <dbReference type="PROSITE" id="PS50878"/>
    </source>
</evidence>
<keyword evidence="1" id="KW-0808">Transferase</keyword>
<keyword evidence="5" id="KW-0378">Hydrolase</keyword>
<evidence type="ECO:0000313" key="9">
    <source>
        <dbReference type="Proteomes" id="UP000765509"/>
    </source>
</evidence>